<evidence type="ECO:0000313" key="3">
    <source>
        <dbReference type="EMBL" id="SDP18258.1"/>
    </source>
</evidence>
<sequence>MTFSMDPQVDAVLAAAFASNGPPPAPPAGDVQGRRAALNPMLDYFNNQAQTAPDGVEISDHQVLAADGTELLARWYRPSAGGSGAAVLYLHGGGMILGSVPIFDGPVARYVAGSGVAMLSIQYRLAPEHPHPTPVEDAYAGLTWLANHAPQLGVDPDRLAVMGDSAGGGLAAALAILTRDRRGPQLTHQLLIYPMLDDRNTTPDPQIVPFAGWSYDDNITGWDALLGAGHEHRDIDTSAAPARITDATGLPPAYIEVGQLDIFRDEDVRYALTLSQAGVPVELHLHPGVPHEYDAIASTSDVARRAQSDRERILRSL</sequence>
<dbReference type="STRING" id="1090615.SAMN04515671_3154"/>
<name>A0A1H0QNL2_9ACTN</name>
<keyword evidence="4" id="KW-1185">Reference proteome</keyword>
<dbReference type="SUPFAM" id="SSF53474">
    <property type="entry name" value="alpha/beta-Hydrolases"/>
    <property type="match status" value="1"/>
</dbReference>
<keyword evidence="1" id="KW-0378">Hydrolase</keyword>
<dbReference type="Gene3D" id="3.40.50.1820">
    <property type="entry name" value="alpha/beta hydrolase"/>
    <property type="match status" value="1"/>
</dbReference>
<evidence type="ECO:0000256" key="1">
    <source>
        <dbReference type="ARBA" id="ARBA00022801"/>
    </source>
</evidence>
<dbReference type="Proteomes" id="UP000198741">
    <property type="component" value="Chromosome I"/>
</dbReference>
<dbReference type="InterPro" id="IPR029058">
    <property type="entry name" value="AB_hydrolase_fold"/>
</dbReference>
<proteinExistence type="predicted"/>
<dbReference type="AlphaFoldDB" id="A0A1H0QNL2"/>
<evidence type="ECO:0000259" key="2">
    <source>
        <dbReference type="Pfam" id="PF07859"/>
    </source>
</evidence>
<dbReference type="EMBL" id="LT629710">
    <property type="protein sequence ID" value="SDP18258.1"/>
    <property type="molecule type" value="Genomic_DNA"/>
</dbReference>
<dbReference type="GO" id="GO:0016787">
    <property type="term" value="F:hydrolase activity"/>
    <property type="evidence" value="ECO:0007669"/>
    <property type="project" value="UniProtKB-KW"/>
</dbReference>
<reference evidence="3 4" key="1">
    <citation type="submission" date="2016-10" db="EMBL/GenBank/DDBJ databases">
        <authorList>
            <person name="de Groot N.N."/>
        </authorList>
    </citation>
    <scope>NUCLEOTIDE SEQUENCE [LARGE SCALE GENOMIC DNA]</scope>
    <source>
        <strain evidence="4">P4-7,KCTC 19426,CECT 7604</strain>
    </source>
</reference>
<gene>
    <name evidence="3" type="ORF">SAMN04515671_3154</name>
</gene>
<accession>A0A1H0QNL2</accession>
<evidence type="ECO:0000313" key="4">
    <source>
        <dbReference type="Proteomes" id="UP000198741"/>
    </source>
</evidence>
<protein>
    <submittedName>
        <fullName evidence="3">Acetyl esterase/lipase</fullName>
    </submittedName>
</protein>
<dbReference type="InterPro" id="IPR013094">
    <property type="entry name" value="AB_hydrolase_3"/>
</dbReference>
<dbReference type="OrthoDB" id="128186at2"/>
<dbReference type="Pfam" id="PF07859">
    <property type="entry name" value="Abhydrolase_3"/>
    <property type="match status" value="1"/>
</dbReference>
<organism evidence="3 4">
    <name type="scientific">Nakamurella panacisegetis</name>
    <dbReference type="NCBI Taxonomy" id="1090615"/>
    <lineage>
        <taxon>Bacteria</taxon>
        <taxon>Bacillati</taxon>
        <taxon>Actinomycetota</taxon>
        <taxon>Actinomycetes</taxon>
        <taxon>Nakamurellales</taxon>
        <taxon>Nakamurellaceae</taxon>
        <taxon>Nakamurella</taxon>
    </lineage>
</organism>
<dbReference type="PANTHER" id="PTHR48081:SF8">
    <property type="entry name" value="ALPHA_BETA HYDROLASE FOLD-3 DOMAIN-CONTAINING PROTEIN-RELATED"/>
    <property type="match status" value="1"/>
</dbReference>
<dbReference type="PANTHER" id="PTHR48081">
    <property type="entry name" value="AB HYDROLASE SUPERFAMILY PROTEIN C4A8.06C"/>
    <property type="match status" value="1"/>
</dbReference>
<feature type="domain" description="Alpha/beta hydrolase fold-3" evidence="2">
    <location>
        <begin position="87"/>
        <end position="293"/>
    </location>
</feature>
<dbReference type="RefSeq" id="WP_090477371.1">
    <property type="nucleotide sequence ID" value="NZ_LT629710.1"/>
</dbReference>
<dbReference type="InterPro" id="IPR050300">
    <property type="entry name" value="GDXG_lipolytic_enzyme"/>
</dbReference>